<keyword evidence="4" id="KW-1185">Reference proteome</keyword>
<dbReference type="PROSITE" id="PS50965">
    <property type="entry name" value="NERD"/>
    <property type="match status" value="1"/>
</dbReference>
<dbReference type="Pfam" id="PF08378">
    <property type="entry name" value="NERD"/>
    <property type="match status" value="1"/>
</dbReference>
<dbReference type="Proteomes" id="UP001060164">
    <property type="component" value="Chromosome"/>
</dbReference>
<keyword evidence="1" id="KW-1133">Transmembrane helix</keyword>
<sequence length="233" mass="27517">MVDLINKLSIMIIIGTTVFIAVTYVYQNIKYKSSQYGRQSSLSFWKVVSDTGMRGEYRVSIILEQAKYYKKLIFNCYVPNYRNDLTEIDIIMLTTKGIFVVENKNYGGWIFGDEQSRNWCQTLNGKKSFFYNPVKQNNSHIKNLNKILKQDKSKLKSLIVFNRSRLRKVSIGSENVFVITSDQLKRFLNRCRSQADVYTEQEVNDMYERLIPYTKVSEETKRRHAERIQNTYK</sequence>
<organism evidence="3 4">
    <name type="scientific">Ruminococcus gauvreauii</name>
    <dbReference type="NCBI Taxonomy" id="438033"/>
    <lineage>
        <taxon>Bacteria</taxon>
        <taxon>Bacillati</taxon>
        <taxon>Bacillota</taxon>
        <taxon>Clostridia</taxon>
        <taxon>Eubacteriales</taxon>
        <taxon>Oscillospiraceae</taxon>
        <taxon>Ruminococcus</taxon>
    </lineage>
</organism>
<protein>
    <submittedName>
        <fullName evidence="3">NERD domain-containing protein</fullName>
    </submittedName>
</protein>
<dbReference type="InterPro" id="IPR011528">
    <property type="entry name" value="NERD"/>
</dbReference>
<evidence type="ECO:0000256" key="1">
    <source>
        <dbReference type="SAM" id="Phobius"/>
    </source>
</evidence>
<evidence type="ECO:0000259" key="2">
    <source>
        <dbReference type="PROSITE" id="PS50965"/>
    </source>
</evidence>
<keyword evidence="1" id="KW-0812">Transmembrane</keyword>
<accession>A0ABY5VCR2</accession>
<gene>
    <name evidence="3" type="ORF">NQ502_11330</name>
</gene>
<evidence type="ECO:0000313" key="4">
    <source>
        <dbReference type="Proteomes" id="UP001060164"/>
    </source>
</evidence>
<feature type="domain" description="NERD" evidence="2">
    <location>
        <begin position="51"/>
        <end position="167"/>
    </location>
</feature>
<reference evidence="3" key="1">
    <citation type="journal article" date="2022" name="Cell">
        <title>Design, construction, and in vivo augmentation of a complex gut microbiome.</title>
        <authorList>
            <person name="Cheng A.G."/>
            <person name="Ho P.Y."/>
            <person name="Aranda-Diaz A."/>
            <person name="Jain S."/>
            <person name="Yu F.B."/>
            <person name="Meng X."/>
            <person name="Wang M."/>
            <person name="Iakiviak M."/>
            <person name="Nagashima K."/>
            <person name="Zhao A."/>
            <person name="Murugkar P."/>
            <person name="Patil A."/>
            <person name="Atabakhsh K."/>
            <person name="Weakley A."/>
            <person name="Yan J."/>
            <person name="Brumbaugh A.R."/>
            <person name="Higginbottom S."/>
            <person name="Dimas A."/>
            <person name="Shiver A.L."/>
            <person name="Deutschbauer A."/>
            <person name="Neff N."/>
            <person name="Sonnenburg J.L."/>
            <person name="Huang K.C."/>
            <person name="Fischbach M.A."/>
        </authorList>
    </citation>
    <scope>NUCLEOTIDE SEQUENCE</scope>
    <source>
        <strain evidence="3">DSM 19829</strain>
    </source>
</reference>
<evidence type="ECO:0000313" key="3">
    <source>
        <dbReference type="EMBL" id="UWP57986.1"/>
    </source>
</evidence>
<name>A0ABY5VCR2_9FIRM</name>
<dbReference type="RefSeq" id="WP_049898114.1">
    <property type="nucleotide sequence ID" value="NZ_CABLBR010000011.1"/>
</dbReference>
<keyword evidence="1" id="KW-0472">Membrane</keyword>
<dbReference type="EMBL" id="CP102290">
    <property type="protein sequence ID" value="UWP57986.1"/>
    <property type="molecule type" value="Genomic_DNA"/>
</dbReference>
<proteinExistence type="predicted"/>
<feature type="transmembrane region" description="Helical" evidence="1">
    <location>
        <begin position="6"/>
        <end position="26"/>
    </location>
</feature>